<comment type="function">
    <text evidence="1">Essential cell division protein that stabilizes the FtsZ protofilaments by cross-linking them and that serves as a cytoplasmic membrane anchor for the Z ring. Also required for the recruitment to the septal ring of downstream cell division proteins.</text>
</comment>
<dbReference type="Gene3D" id="3.30.1400.10">
    <property type="entry name" value="ZipA, C-terminal FtsZ-binding domain"/>
    <property type="match status" value="1"/>
</dbReference>
<evidence type="ECO:0000313" key="6">
    <source>
        <dbReference type="Proteomes" id="UP000282597"/>
    </source>
</evidence>
<accession>A0A2Z6EVS8</accession>
<protein>
    <recommendedName>
        <fullName evidence="1">Cell division protein ZipA</fullName>
    </recommendedName>
</protein>
<keyword evidence="1" id="KW-0131">Cell cycle</keyword>
<keyword evidence="2" id="KW-0997">Cell inner membrane</keyword>
<dbReference type="SUPFAM" id="SSF64383">
    <property type="entry name" value="Cell-division protein ZipA, C-terminal domain"/>
    <property type="match status" value="1"/>
</dbReference>
<organism evidence="5 6">
    <name type="scientific">Mycoavidus cysteinexigens</name>
    <dbReference type="NCBI Taxonomy" id="1553431"/>
    <lineage>
        <taxon>Bacteria</taxon>
        <taxon>Pseudomonadati</taxon>
        <taxon>Pseudomonadota</taxon>
        <taxon>Betaproteobacteria</taxon>
        <taxon>Burkholderiales</taxon>
        <taxon>Burkholderiaceae</taxon>
        <taxon>Mycoavidus</taxon>
    </lineage>
</organism>
<dbReference type="KEGG" id="mcys:MCB1EB_1034"/>
<dbReference type="Pfam" id="PF04354">
    <property type="entry name" value="ZipA_C"/>
    <property type="match status" value="1"/>
</dbReference>
<dbReference type="AlphaFoldDB" id="A0A2Z6EVS8"/>
<evidence type="ECO:0000256" key="1">
    <source>
        <dbReference type="RuleBase" id="RU003612"/>
    </source>
</evidence>
<proteinExistence type="inferred from homology"/>
<dbReference type="Proteomes" id="UP000282597">
    <property type="component" value="Chromosome"/>
</dbReference>
<keyword evidence="4" id="KW-1133">Transmembrane helix</keyword>
<feature type="compositionally biased region" description="Polar residues" evidence="3">
    <location>
        <begin position="82"/>
        <end position="105"/>
    </location>
</feature>
<comment type="subcellular location">
    <subcellularLocation>
        <location evidence="2">Cell inner membrane</location>
        <topology evidence="2">Single-pass type I membrane protein</topology>
    </subcellularLocation>
</comment>
<feature type="transmembrane region" description="Helical" evidence="4">
    <location>
        <begin position="6"/>
        <end position="25"/>
    </location>
</feature>
<name>A0A2Z6EVS8_9BURK</name>
<comment type="similarity">
    <text evidence="1">Belongs to the ZipA family.</text>
</comment>
<evidence type="ECO:0000256" key="2">
    <source>
        <dbReference type="RuleBase" id="RU003613"/>
    </source>
</evidence>
<evidence type="ECO:0000313" key="5">
    <source>
        <dbReference type="EMBL" id="BBE09195.1"/>
    </source>
</evidence>
<dbReference type="GO" id="GO:0005886">
    <property type="term" value="C:plasma membrane"/>
    <property type="evidence" value="ECO:0007669"/>
    <property type="project" value="UniProtKB-SubCell"/>
</dbReference>
<keyword evidence="6" id="KW-1185">Reference proteome</keyword>
<gene>
    <name evidence="5" type="ORF">MCB1EB_1034</name>
</gene>
<feature type="region of interest" description="Disordered" evidence="3">
    <location>
        <begin position="82"/>
        <end position="107"/>
    </location>
</feature>
<dbReference type="GO" id="GO:0090529">
    <property type="term" value="P:cell septum assembly"/>
    <property type="evidence" value="ECO:0007669"/>
    <property type="project" value="InterPro"/>
</dbReference>
<keyword evidence="1" id="KW-0132">Cell division</keyword>
<evidence type="ECO:0000256" key="3">
    <source>
        <dbReference type="SAM" id="MobiDB-lite"/>
    </source>
</evidence>
<dbReference type="InterPro" id="IPR007449">
    <property type="entry name" value="ZipA_FtsZ-bd_C"/>
</dbReference>
<reference evidence="5 6" key="1">
    <citation type="journal article" date="2018" name="Microbes Environ.">
        <title>Comparative Genomic Insights into Endofungal Lifestyles of Two Bacterial Endosymbionts, Mycoavidus cysteinexigens and Burkholderia rhizoxinica.</title>
        <authorList>
            <person name="Sharmin D."/>
            <person name="Guo Y."/>
            <person name="Nishizawa T."/>
            <person name="Ohshima S."/>
            <person name="Sato Y."/>
            <person name="Takashima Y."/>
            <person name="Narisawa K."/>
            <person name="Ohta H."/>
        </authorList>
    </citation>
    <scope>NUCLEOTIDE SEQUENCE [LARGE SCALE GENOMIC DNA]</scope>
    <source>
        <strain evidence="5 6">B1-EB</strain>
    </source>
</reference>
<dbReference type="InterPro" id="IPR036765">
    <property type="entry name" value="ZipA_FtsZ-bd_C_sf"/>
</dbReference>
<dbReference type="EMBL" id="AP018150">
    <property type="protein sequence ID" value="BBE09195.1"/>
    <property type="molecule type" value="Genomic_DNA"/>
</dbReference>
<dbReference type="RefSeq" id="WP_045362362.1">
    <property type="nucleotide sequence ID" value="NZ_AP018150.1"/>
</dbReference>
<keyword evidence="2" id="KW-1003">Cell membrane</keyword>
<keyword evidence="2 4" id="KW-0472">Membrane</keyword>
<dbReference type="SMART" id="SM00771">
    <property type="entry name" value="ZipA_C"/>
    <property type="match status" value="1"/>
</dbReference>
<sequence>MDELQFALIGAGVSVLLGVIIYNAWQHIKIRRALPRSLPTTELKQKEHIEEIVDEIALLNPVQTSLQPQAYMQCDEAAKEATLSSTSATNSPADPTSHLLTNANRNPKPRSIIDHRIDCIVPLHLSAPIVAEKLIPLAQRLRRAGNKPIFIEGKASANSASWQNLQPGDRYQALCIAVQLANRSGPLNELEFSEFITGAQTLADALDAELECPDMTATVAIARELDAFAAQCDVQLSINATSDGAPWSAQYIQTIATQDGLLLSRDGTRFIKLDAQQNPIFMLQFNNINFLRDDLTFKGGQNITFLFDVPAADEEAFPFRLMCNYATSLSQRIGAHLTDDKQRALSAAELAAIEQQLITLYAKLEAAQIPAGSPLARRLFI</sequence>
<keyword evidence="2 4" id="KW-0812">Transmembrane</keyword>
<evidence type="ECO:0000256" key="4">
    <source>
        <dbReference type="SAM" id="Phobius"/>
    </source>
</evidence>